<dbReference type="SMART" id="SM00787">
    <property type="entry name" value="Spc7"/>
    <property type="match status" value="1"/>
</dbReference>
<evidence type="ECO:0000256" key="1">
    <source>
        <dbReference type="ARBA" id="ARBA00004191"/>
    </source>
</evidence>
<dbReference type="Pfam" id="PF08317">
    <property type="entry name" value="Spc7"/>
    <property type="match status" value="1"/>
</dbReference>
<evidence type="ECO:0000256" key="9">
    <source>
        <dbReference type="ARBA" id="ARBA00022737"/>
    </source>
</evidence>
<name>A0A8H6BZY1_CANAX</name>
<dbReference type="SUPFAM" id="SSF49401">
    <property type="entry name" value="Bacterial adhesins"/>
    <property type="match status" value="1"/>
</dbReference>
<dbReference type="InterPro" id="IPR008440">
    <property type="entry name" value="Agglutinin-like_ALS_rpt"/>
</dbReference>
<dbReference type="InterPro" id="IPR013253">
    <property type="entry name" value="Spc7_domain"/>
</dbReference>
<evidence type="ECO:0000256" key="3">
    <source>
        <dbReference type="ARBA" id="ARBA00007021"/>
    </source>
</evidence>
<feature type="compositionally biased region" description="Acidic residues" evidence="17">
    <location>
        <begin position="2015"/>
        <end position="2027"/>
    </location>
</feature>
<dbReference type="GO" id="GO:0030448">
    <property type="term" value="P:hyphal growth"/>
    <property type="evidence" value="ECO:0007669"/>
    <property type="project" value="TreeGrafter"/>
</dbReference>
<comment type="subcellular location">
    <subcellularLocation>
        <location evidence="2">Cell membrane</location>
        <topology evidence="2">Lipid-anchor</topology>
        <topology evidence="2">GPI-anchor</topology>
    </subcellularLocation>
    <subcellularLocation>
        <location evidence="1">Secreted</location>
        <location evidence="1">Cell wall</location>
    </subcellularLocation>
</comment>
<evidence type="ECO:0000256" key="11">
    <source>
        <dbReference type="ARBA" id="ARBA00023026"/>
    </source>
</evidence>
<dbReference type="GO" id="GO:0098609">
    <property type="term" value="P:cell-cell adhesion"/>
    <property type="evidence" value="ECO:0007669"/>
    <property type="project" value="TreeGrafter"/>
</dbReference>
<gene>
    <name evidence="21" type="ORF">FOB64_002836</name>
</gene>
<dbReference type="Pfam" id="PF05792">
    <property type="entry name" value="Candida_ALS"/>
    <property type="match status" value="18"/>
</dbReference>
<reference evidence="21 22" key="1">
    <citation type="submission" date="2020-03" db="EMBL/GenBank/DDBJ databases">
        <title>FDA dAtabase for Regulatory Grade micrObial Sequences (FDA-ARGOS): Supporting development and validation of Infectious Disease Dx tests.</title>
        <authorList>
            <person name="Campos J."/>
            <person name="Goldberg B."/>
            <person name="Tallon L."/>
            <person name="Sadzewicz L."/>
            <person name="Vavikolanu K."/>
            <person name="Mehta A."/>
            <person name="Aluvathingal J."/>
            <person name="Nadendla S."/>
            <person name="Nandy P."/>
            <person name="Geyer C."/>
            <person name="Yan Y."/>
            <person name="Sichtig H."/>
        </authorList>
    </citation>
    <scope>NUCLEOTIDE SEQUENCE [LARGE SCALE GENOMIC DNA]</scope>
    <source>
        <strain evidence="21 22">FDAARGOS_656</strain>
    </source>
</reference>
<feature type="compositionally biased region" description="Basic and acidic residues" evidence="17">
    <location>
        <begin position="2028"/>
        <end position="2038"/>
    </location>
</feature>
<protein>
    <recommendedName>
        <fullName evidence="23">Agglutinin-like protein</fullName>
    </recommendedName>
</protein>
<keyword evidence="5" id="KW-0134">Cell wall</keyword>
<feature type="compositionally biased region" description="Low complexity" evidence="17">
    <location>
        <begin position="1555"/>
        <end position="1570"/>
    </location>
</feature>
<dbReference type="SMART" id="SM01056">
    <property type="entry name" value="Candida_ALS_N"/>
    <property type="match status" value="1"/>
</dbReference>
<dbReference type="InterPro" id="IPR043063">
    <property type="entry name" value="Agglutinin-like_N_N2"/>
</dbReference>
<evidence type="ECO:0008006" key="23">
    <source>
        <dbReference type="Google" id="ProtNLM"/>
    </source>
</evidence>
<dbReference type="GO" id="GO:0005886">
    <property type="term" value="C:plasma membrane"/>
    <property type="evidence" value="ECO:0007669"/>
    <property type="project" value="UniProtKB-SubCell"/>
</dbReference>
<feature type="compositionally biased region" description="Polar residues" evidence="17">
    <location>
        <begin position="1698"/>
        <end position="1712"/>
    </location>
</feature>
<organism evidence="21 22">
    <name type="scientific">Candida albicans</name>
    <name type="common">Yeast</name>
    <dbReference type="NCBI Taxonomy" id="5476"/>
    <lineage>
        <taxon>Eukaryota</taxon>
        <taxon>Fungi</taxon>
        <taxon>Dikarya</taxon>
        <taxon>Ascomycota</taxon>
        <taxon>Saccharomycotina</taxon>
        <taxon>Pichiomycetes</taxon>
        <taxon>Debaryomycetaceae</taxon>
        <taxon>Candida/Lodderomyces clade</taxon>
        <taxon>Candida</taxon>
    </lineage>
</organism>
<feature type="compositionally biased region" description="Polar residues" evidence="17">
    <location>
        <begin position="1345"/>
        <end position="1354"/>
    </location>
</feature>
<evidence type="ECO:0000313" key="21">
    <source>
        <dbReference type="EMBL" id="KAF6069757.1"/>
    </source>
</evidence>
<evidence type="ECO:0000313" key="22">
    <source>
        <dbReference type="Proteomes" id="UP000536275"/>
    </source>
</evidence>
<feature type="compositionally biased region" description="Polar residues" evidence="17">
    <location>
        <begin position="1728"/>
        <end position="1740"/>
    </location>
</feature>
<evidence type="ECO:0000256" key="10">
    <source>
        <dbReference type="ARBA" id="ARBA00022889"/>
    </source>
</evidence>
<feature type="region of interest" description="Disordered" evidence="17">
    <location>
        <begin position="1469"/>
        <end position="1488"/>
    </location>
</feature>
<feature type="compositionally biased region" description="Low complexity" evidence="17">
    <location>
        <begin position="1416"/>
        <end position="1430"/>
    </location>
</feature>
<feature type="compositionally biased region" description="Acidic residues" evidence="17">
    <location>
        <begin position="1784"/>
        <end position="1793"/>
    </location>
</feature>
<dbReference type="GO" id="GO:0030446">
    <property type="term" value="C:hyphal cell wall"/>
    <property type="evidence" value="ECO:0007669"/>
    <property type="project" value="TreeGrafter"/>
</dbReference>
<dbReference type="InterPro" id="IPR024672">
    <property type="entry name" value="Agglutinin-like_N"/>
</dbReference>
<evidence type="ECO:0000256" key="15">
    <source>
        <dbReference type="ARBA" id="ARBA00023288"/>
    </source>
</evidence>
<proteinExistence type="inferred from homology"/>
<evidence type="ECO:0000256" key="2">
    <source>
        <dbReference type="ARBA" id="ARBA00004609"/>
    </source>
</evidence>
<feature type="domain" description="Spc7 kinetochore protein" evidence="19">
    <location>
        <begin position="2054"/>
        <end position="2364"/>
    </location>
</feature>
<feature type="region of interest" description="Disordered" evidence="17">
    <location>
        <begin position="1698"/>
        <end position="1807"/>
    </location>
</feature>
<feature type="compositionally biased region" description="Low complexity" evidence="17">
    <location>
        <begin position="1138"/>
        <end position="1167"/>
    </location>
</feature>
<dbReference type="GO" id="GO:0043710">
    <property type="term" value="P:cell adhesion involved in multi-species biofilm formation"/>
    <property type="evidence" value="ECO:0007669"/>
    <property type="project" value="TreeGrafter"/>
</dbReference>
<evidence type="ECO:0000259" key="19">
    <source>
        <dbReference type="SMART" id="SM00787"/>
    </source>
</evidence>
<feature type="region of interest" description="Disordered" evidence="17">
    <location>
        <begin position="1932"/>
        <end position="1962"/>
    </location>
</feature>
<feature type="compositionally biased region" description="Acidic residues" evidence="17">
    <location>
        <begin position="1750"/>
        <end position="1763"/>
    </location>
</feature>
<dbReference type="Proteomes" id="UP000536275">
    <property type="component" value="Unassembled WGS sequence"/>
</dbReference>
<dbReference type="GO" id="GO:0044011">
    <property type="term" value="P:single-species biofilm formation on inanimate substrate"/>
    <property type="evidence" value="ECO:0007669"/>
    <property type="project" value="TreeGrafter"/>
</dbReference>
<dbReference type="FunFam" id="2.60.40.1280:FF:000001">
    <property type="entry name" value="Agglutinin-like protein 3"/>
    <property type="match status" value="1"/>
</dbReference>
<feature type="coiled-coil region" evidence="16">
    <location>
        <begin position="2256"/>
        <end position="2311"/>
    </location>
</feature>
<feature type="region of interest" description="Disordered" evidence="17">
    <location>
        <begin position="1555"/>
        <end position="1584"/>
    </location>
</feature>
<evidence type="ECO:0000256" key="13">
    <source>
        <dbReference type="ARBA" id="ARBA00023157"/>
    </source>
</evidence>
<evidence type="ECO:0000256" key="14">
    <source>
        <dbReference type="ARBA" id="ARBA00023180"/>
    </source>
</evidence>
<keyword evidence="14" id="KW-0325">Glycoprotein</keyword>
<evidence type="ECO:0000256" key="16">
    <source>
        <dbReference type="SAM" id="Coils"/>
    </source>
</evidence>
<dbReference type="Gene3D" id="2.60.40.2430">
    <property type="entry name" value="Agglutinin-like protein, N-terminal domain, N2 subdomain"/>
    <property type="match status" value="1"/>
</dbReference>
<feature type="compositionally biased region" description="Basic and acidic residues" evidence="17">
    <location>
        <begin position="1863"/>
        <end position="1872"/>
    </location>
</feature>
<feature type="compositionally biased region" description="Polar residues" evidence="17">
    <location>
        <begin position="1951"/>
        <end position="1962"/>
    </location>
</feature>
<accession>A0A8H6BZY1</accession>
<feature type="signal peptide" evidence="18">
    <location>
        <begin position="1"/>
        <end position="17"/>
    </location>
</feature>
<feature type="region of interest" description="Disordered" evidence="17">
    <location>
        <begin position="1625"/>
        <end position="1657"/>
    </location>
</feature>
<feature type="compositionally biased region" description="Polar residues" evidence="17">
    <location>
        <begin position="1263"/>
        <end position="1305"/>
    </location>
</feature>
<feature type="chain" id="PRO_5034670411" description="Agglutinin-like protein" evidence="18">
    <location>
        <begin position="18"/>
        <end position="2532"/>
    </location>
</feature>
<evidence type="ECO:0000256" key="5">
    <source>
        <dbReference type="ARBA" id="ARBA00022512"/>
    </source>
</evidence>
<evidence type="ECO:0000256" key="8">
    <source>
        <dbReference type="ARBA" id="ARBA00022729"/>
    </source>
</evidence>
<dbReference type="Gene3D" id="2.60.40.1280">
    <property type="match status" value="1"/>
</dbReference>
<sequence>MLLQFLLLSLCVSVATAKVITGIFDSFNSLTWTNAASYSYRGPANPTWTAVIGWSLDGATASAGDTFTLDMPCVFKFITDQTSIDLVADGRTYATCNLNSAEEFTTFSSVSCTVTTTMTADTKAIGTVTLPFSFSVGGSGSDVDLANSQCFTAGINTVTFNDGDTSISTTVDFEKSTVASSDRILLSRILPSLSQAVSLFLPQECANGYTSGTMGFSTAGTGATIDCSTVHVGISNGLNDWNYPISSESFSYTKTCTSTSVLVTYQNVPAGYRPFVDAYVSATRVSSYAMRYTNIYACVGAASVDDSFTHTWSGYSNSQAGSNGITIVVTTRTVTDSTTAVTTLPFNSESDKTKTIEILQPIPTTTITTSYVGVTTSYSTKTAPIGETATVIVDVPYHTTTTVTSEWTGTITTTTTRTNPTDSIDTVVVQVPSPNPTVTTTEYWSQSYATTTTVTAPPGGTDSVIIREPPNPTVTTTEYWSQSYATTTTVTAPPGGTDSVIIREPPNPTVTTTEYWSQSYATTTTVTAPPGGTDSVIIREPPNPTVTTTEYWSQSFATTTTVTAPPGGTDSVIIREPPNPTVTTTDIGPILCYNYYCHCSSRDHQTNCTLSNTWSQSYATTLQSSVLQEVSISDYQRTSKPNCTTTEYWSQSYATTTTVTAPPGGTDSVIIREPPNPTVTTTEYWSQSYATTTTVTAPPGGTDTVIIREPPNYTVTTTEYWSQSYATTTTVTAPPGGTNTVIIREPPSPTVTTTEYWSQSYATTTTVTAPPGGTATVIIKEPPNYTVTTTEYWSQSYATTTTITAPPGGTDTVIIREPPNYTVTTTEYWSQSYATTTTVTAPPGGTDTVIIREPPNYTVTTTEYWSQSYATTTTVTGPPGGTDTVIIREPPSPTVTTTEYWSQSYATTTTVTAPPGGTATVIIREPPNYTVTTTGYWSQSYATTTTITAPPGGTDTVIIREPPNYTVTTTEYWSQSSTTTTTVTGPPGGTETVIIREPPNYVPTEYWSIYYHTYFHRSTDTPPNYTVTTTEYWSQSYATTTTVTGPPGGTDTVIIREPPNPTVTTTEYWSQSYATTLTITAPPGGTNSVIIRVHSSTNDESSESTFSTLSVPSFSGSISIVSTVSRPHYVNSTVTHLPSSSSKPVDIPSSDVVTSTNDNSLTSLTGSENGETSVAISTTFCDDENGCQTSIPQGSVVRTTATTTATTTTIIGDNNGSGKSKSGELSSTGSVTTNTATPDVPSTKVPSNPGAPGTGVPPPLAPSTETQTTNNVPGSPNIPATGTTDIIRESTTVSHTVTGNGNTGVPMNPNPALTTSTSLTGATNSATNPSHETGVNTGSGGSTNIVTPPSSATATVVIPGTDNGATTKGQDTAGGNSNGFTATTNTQGGNNEPGNQPGTNTTGEPVGTTGTQSVESTSQPTTLSQQTTSSLISTPLASTFDGSGSIVQHSGWLEQMAKSILKDNQNHTAPIVFGDNNNNNNTNTKNDESGITVNSNYNNNNNNNSNNNRRVSFAREVTLHKIDYVENPNNKRRKTDIGITYQDYGIISGDSNLENDYNNSNNGNSMNNINEQDEHEEEQGDETYGEKMLVDSSDEEQEGGHVIDVNDKQEDHEEQTMDLTSVGVPEYIPPIINDGKSSTEQQYQEEEGEEEEDMELTEGMPRKIEYSSPKENNVVDQNNEDEDITMDVTNVISHIRQSVNQNENHNQVQDNYSNEKSEPANADDTSPMELTQTFETVTRSNIEKPVLQEVTEEQESEDGVEQPDSEKTEIKEQEEEERVLTDQIIDDNDEENADDHKPGNISSNDFSEHMDLTIVDYKKIDYNGPLPEIPRGDGFDNGELSFAMDLTEIQSFVRPRNDNLTPEVKDNEKQEGDQTNNKETGIDDPDTNAITQDTQHNEAKPKENEPQLDEDIENEAMELTQTIPMKIINSHEDTDSISKPSPIVDDLPDESLSQPMELTQIDSKITTGKEESDLGDASQPMDLTQTISNISHDEINTSGIEERVTTTTIPLAEITQDDINQEEDEGGEERKEEEKETVVGEEEEDEVSSEDDSFDEDDPNYIPVSLSKFLSDIRVQFYDDLELDLNSIPRLSITNSIELPTIHDYIKAKPNLELLELYEFCCNELNKKIIQGRELYNEYEKTVLVNNPILFKKYYSMDDKTKLLINLKIQLIRDFARLKSKKTWYDWRNQLTENLIDKLDEEINSLTIDKQEIIKDINRLNELYDKTRIYLKGLNHKFNELIRLKNEINEIPPNELNKLQLDVRKRKQDIVEINKEIEIKLSELSTIKKNLDTSNNKKLTLQTQLNDLENQFNQIRKYDNLEIKLILQKYQFLQHLTNLKYLKTIESGQKISFLFDDSIICEFDFINNNISYTVKQNNFKNKSLIEIYEQFVIDGDKQDHTITDKFQMFHRNWQWLKKIDSDFYYISLKFPIELKIVHHQDNDNDDDGKKALEFTIKYYNFKHDYKVLICGKIDINKFLIHQLFNTHNNIEFTGEIIYQRGEINNKSFRDQISNDLKVFDKQILNNLIIVNK</sequence>
<keyword evidence="13" id="KW-1015">Disulfide bond</keyword>
<evidence type="ECO:0000259" key="20">
    <source>
        <dbReference type="SMART" id="SM01056"/>
    </source>
</evidence>
<dbReference type="PANTHER" id="PTHR33793">
    <property type="entry name" value="ALPHA-AGGLUTININ"/>
    <property type="match status" value="1"/>
</dbReference>
<keyword evidence="16" id="KW-0175">Coiled coil</keyword>
<evidence type="ECO:0000256" key="17">
    <source>
        <dbReference type="SAM" id="MobiDB-lite"/>
    </source>
</evidence>
<feature type="compositionally biased region" description="Acidic residues" evidence="17">
    <location>
        <begin position="2039"/>
        <end position="2058"/>
    </location>
</feature>
<feature type="compositionally biased region" description="Low complexity" evidence="17">
    <location>
        <begin position="1383"/>
        <end position="1404"/>
    </location>
</feature>
<feature type="domain" description="Agglutinin-like protein N-terminal" evidence="20">
    <location>
        <begin position="53"/>
        <end position="294"/>
    </location>
</feature>
<evidence type="ECO:0000256" key="4">
    <source>
        <dbReference type="ARBA" id="ARBA00022475"/>
    </source>
</evidence>
<feature type="compositionally biased region" description="Basic and acidic residues" evidence="17">
    <location>
        <begin position="1895"/>
        <end position="1905"/>
    </location>
</feature>
<feature type="coiled-coil region" evidence="16">
    <location>
        <begin position="2189"/>
        <end position="2223"/>
    </location>
</feature>
<dbReference type="GO" id="GO:0043709">
    <property type="term" value="P:cell adhesion involved in single-species biofilm formation"/>
    <property type="evidence" value="ECO:0007669"/>
    <property type="project" value="TreeGrafter"/>
</dbReference>
<comment type="similarity">
    <text evidence="3">Belongs to the ALS family.</text>
</comment>
<keyword evidence="8 18" id="KW-0732">Signal</keyword>
<dbReference type="PANTHER" id="PTHR33793:SF2">
    <property type="entry name" value="AGGLUTININ-LIKE PROTEIN 6"/>
    <property type="match status" value="1"/>
</dbReference>
<dbReference type="InterPro" id="IPR008966">
    <property type="entry name" value="Adhesion_dom_sf"/>
</dbReference>
<keyword evidence="11" id="KW-0843">Virulence</keyword>
<keyword evidence="4" id="KW-1003">Cell membrane</keyword>
<dbReference type="EMBL" id="JABWAD010000030">
    <property type="protein sequence ID" value="KAF6069757.1"/>
    <property type="molecule type" value="Genomic_DNA"/>
</dbReference>
<feature type="region of interest" description="Disordered" evidence="17">
    <location>
        <begin position="1208"/>
        <end position="1430"/>
    </location>
</feature>
<dbReference type="Pfam" id="PF11766">
    <property type="entry name" value="Candida_ALS_N"/>
    <property type="match status" value="1"/>
</dbReference>
<feature type="compositionally biased region" description="Acidic residues" evidence="17">
    <location>
        <begin position="1643"/>
        <end position="1656"/>
    </location>
</feature>
<dbReference type="GO" id="GO:0030445">
    <property type="term" value="C:yeast-form cell wall"/>
    <property type="evidence" value="ECO:0007669"/>
    <property type="project" value="TreeGrafter"/>
</dbReference>
<dbReference type="GO" id="GO:0098552">
    <property type="term" value="C:side of membrane"/>
    <property type="evidence" value="ECO:0007669"/>
    <property type="project" value="UniProtKB-KW"/>
</dbReference>
<keyword evidence="12" id="KW-0472">Membrane</keyword>
<keyword evidence="6" id="KW-0964">Secreted</keyword>
<keyword evidence="9" id="KW-0677">Repeat</keyword>
<feature type="compositionally biased region" description="Low complexity" evidence="17">
    <location>
        <begin position="1312"/>
        <end position="1336"/>
    </location>
</feature>
<dbReference type="InterPro" id="IPR033504">
    <property type="entry name" value="ALS"/>
</dbReference>
<feature type="region of interest" description="Disordered" evidence="17">
    <location>
        <begin position="1853"/>
        <end position="1908"/>
    </location>
</feature>
<dbReference type="GO" id="GO:1903561">
    <property type="term" value="C:extracellular vesicle"/>
    <property type="evidence" value="ECO:0007669"/>
    <property type="project" value="TreeGrafter"/>
</dbReference>
<dbReference type="InterPro" id="IPR011252">
    <property type="entry name" value="Fibrogen-bd_dom1"/>
</dbReference>
<evidence type="ECO:0000256" key="18">
    <source>
        <dbReference type="SAM" id="SignalP"/>
    </source>
</evidence>
<evidence type="ECO:0000256" key="7">
    <source>
        <dbReference type="ARBA" id="ARBA00022622"/>
    </source>
</evidence>
<dbReference type="GO" id="GO:0009986">
    <property type="term" value="C:cell surface"/>
    <property type="evidence" value="ECO:0007669"/>
    <property type="project" value="TreeGrafter"/>
</dbReference>
<feature type="compositionally biased region" description="Acidic residues" evidence="17">
    <location>
        <begin position="1571"/>
        <end position="1583"/>
    </location>
</feature>
<keyword evidence="7" id="KW-0336">GPI-anchor</keyword>
<keyword evidence="10" id="KW-0130">Cell adhesion</keyword>
<keyword evidence="15" id="KW-0449">Lipoprotein</keyword>
<evidence type="ECO:0000256" key="12">
    <source>
        <dbReference type="ARBA" id="ARBA00023136"/>
    </source>
</evidence>
<evidence type="ECO:0000256" key="6">
    <source>
        <dbReference type="ARBA" id="ARBA00022525"/>
    </source>
</evidence>
<feature type="compositionally biased region" description="Polar residues" evidence="17">
    <location>
        <begin position="1363"/>
        <end position="1382"/>
    </location>
</feature>
<feature type="region of interest" description="Disordered" evidence="17">
    <location>
        <begin position="1134"/>
        <end position="1170"/>
    </location>
</feature>
<feature type="region of interest" description="Disordered" evidence="17">
    <location>
        <begin position="2011"/>
        <end position="2058"/>
    </location>
</feature>
<comment type="caution">
    <text evidence="21">The sequence shown here is derived from an EMBL/GenBank/DDBJ whole genome shotgun (WGS) entry which is preliminary data.</text>
</comment>
<feature type="compositionally biased region" description="Low complexity" evidence="17">
    <location>
        <begin position="1216"/>
        <end position="1230"/>
    </location>
</feature>